<proteinExistence type="inferred from homology"/>
<organism evidence="2 3">
    <name type="scientific">Candidatus Cryptobacteroides intestinavium</name>
    <dbReference type="NCBI Taxonomy" id="2840766"/>
    <lineage>
        <taxon>Bacteria</taxon>
        <taxon>Pseudomonadati</taxon>
        <taxon>Bacteroidota</taxon>
        <taxon>Bacteroidia</taxon>
        <taxon>Bacteroidales</taxon>
        <taxon>Candidatus Cryptobacteroides</taxon>
    </lineage>
</organism>
<dbReference type="Proteomes" id="UP000823661">
    <property type="component" value="Unassembled WGS sequence"/>
</dbReference>
<comment type="similarity">
    <text evidence="1">Belongs to the membrane fusion protein (MFP) (TC 8.A.1) family.</text>
</comment>
<comment type="caution">
    <text evidence="2">The sequence shown here is derived from an EMBL/GenBank/DDBJ whole genome shotgun (WGS) entry which is preliminary data.</text>
</comment>
<evidence type="ECO:0000313" key="3">
    <source>
        <dbReference type="Proteomes" id="UP000823661"/>
    </source>
</evidence>
<dbReference type="SUPFAM" id="SSF111369">
    <property type="entry name" value="HlyD-like secretion proteins"/>
    <property type="match status" value="1"/>
</dbReference>
<accession>A0A9D9EQE9</accession>
<dbReference type="AlphaFoldDB" id="A0A9D9EQE9"/>
<name>A0A9D9EQE9_9BACT</name>
<gene>
    <name evidence="2" type="ORF">IAC06_05475</name>
</gene>
<protein>
    <submittedName>
        <fullName evidence="2">Efflux RND transporter periplasmic adaptor subunit</fullName>
    </submittedName>
</protein>
<sequence>MYSNRPMGLSEGIAMAAVSAMLLFSGCGGGTGRSGESEDTARLEYTPQVNEVDTVILSRRTFRRQLTANGKLSAVRKSALGFRSSGIIASVNAENGDAVRKGDVIASLDMTEKRLALRSARLSLEKAEMELYDVLAGLGYIVEDTLSVPEDVLAVAKMRSGYKEAVYSLEGAEYDYTGASITAPFSGKVAGVELKPYDASGSSPFCTLIDDSEFDVTFTVLEAEYGFLARGLKVKVEPFSSSGDVLYGEIVSVNPSVDENGLVSVKARVPNNGSLVDGMNVSVSVEKDVDARLVVPKSAVVIRDNEYVLFRYVDGRARWTYVHIVMDNSESYAVEANVERGAELEEGDAVIISGNLNLADDSEVRIKD</sequence>
<reference evidence="2" key="1">
    <citation type="submission" date="2020-10" db="EMBL/GenBank/DDBJ databases">
        <authorList>
            <person name="Gilroy R."/>
        </authorList>
    </citation>
    <scope>NUCLEOTIDE SEQUENCE</scope>
    <source>
        <strain evidence="2">B1-20833</strain>
    </source>
</reference>
<dbReference type="InterPro" id="IPR006143">
    <property type="entry name" value="RND_pump_MFP"/>
</dbReference>
<dbReference type="GO" id="GO:0015562">
    <property type="term" value="F:efflux transmembrane transporter activity"/>
    <property type="evidence" value="ECO:0007669"/>
    <property type="project" value="TreeGrafter"/>
</dbReference>
<dbReference type="EMBL" id="JADIMI010000052">
    <property type="protein sequence ID" value="MBO8452316.1"/>
    <property type="molecule type" value="Genomic_DNA"/>
</dbReference>
<evidence type="ECO:0000313" key="2">
    <source>
        <dbReference type="EMBL" id="MBO8452316.1"/>
    </source>
</evidence>
<dbReference type="NCBIfam" id="TIGR01730">
    <property type="entry name" value="RND_mfp"/>
    <property type="match status" value="1"/>
</dbReference>
<reference evidence="2" key="2">
    <citation type="journal article" date="2021" name="PeerJ">
        <title>Extensive microbial diversity within the chicken gut microbiome revealed by metagenomics and culture.</title>
        <authorList>
            <person name="Gilroy R."/>
            <person name="Ravi A."/>
            <person name="Getino M."/>
            <person name="Pursley I."/>
            <person name="Horton D.L."/>
            <person name="Alikhan N.F."/>
            <person name="Baker D."/>
            <person name="Gharbi K."/>
            <person name="Hall N."/>
            <person name="Watson M."/>
            <person name="Adriaenssens E.M."/>
            <person name="Foster-Nyarko E."/>
            <person name="Jarju S."/>
            <person name="Secka A."/>
            <person name="Antonio M."/>
            <person name="Oren A."/>
            <person name="Chaudhuri R.R."/>
            <person name="La Ragione R."/>
            <person name="Hildebrand F."/>
            <person name="Pallen M.J."/>
        </authorList>
    </citation>
    <scope>NUCLEOTIDE SEQUENCE</scope>
    <source>
        <strain evidence="2">B1-20833</strain>
    </source>
</reference>
<dbReference type="PROSITE" id="PS51257">
    <property type="entry name" value="PROKAR_LIPOPROTEIN"/>
    <property type="match status" value="1"/>
</dbReference>
<dbReference type="Gene3D" id="2.40.30.170">
    <property type="match status" value="1"/>
</dbReference>
<dbReference type="Gene3D" id="2.40.420.20">
    <property type="match status" value="1"/>
</dbReference>
<dbReference type="Gene3D" id="2.40.50.100">
    <property type="match status" value="1"/>
</dbReference>
<evidence type="ECO:0000256" key="1">
    <source>
        <dbReference type="ARBA" id="ARBA00009477"/>
    </source>
</evidence>
<dbReference type="PANTHER" id="PTHR30469">
    <property type="entry name" value="MULTIDRUG RESISTANCE PROTEIN MDTA"/>
    <property type="match status" value="1"/>
</dbReference>
<dbReference type="GO" id="GO:1990281">
    <property type="term" value="C:efflux pump complex"/>
    <property type="evidence" value="ECO:0007669"/>
    <property type="project" value="TreeGrafter"/>
</dbReference>